<dbReference type="Proteomes" id="UP000887576">
    <property type="component" value="Unplaced"/>
</dbReference>
<reference evidence="2" key="1">
    <citation type="submission" date="2022-11" db="UniProtKB">
        <authorList>
            <consortium name="WormBaseParasite"/>
        </authorList>
    </citation>
    <scope>IDENTIFICATION</scope>
</reference>
<accession>A0AC34R633</accession>
<proteinExistence type="predicted"/>
<name>A0AC34R633_9BILA</name>
<protein>
    <submittedName>
        <fullName evidence="2">Gamma-glutamyltranspeptidase</fullName>
    </submittedName>
</protein>
<organism evidence="1 2">
    <name type="scientific">Panagrolaimus sp. JU765</name>
    <dbReference type="NCBI Taxonomy" id="591449"/>
    <lineage>
        <taxon>Eukaryota</taxon>
        <taxon>Metazoa</taxon>
        <taxon>Ecdysozoa</taxon>
        <taxon>Nematoda</taxon>
        <taxon>Chromadorea</taxon>
        <taxon>Rhabditida</taxon>
        <taxon>Tylenchina</taxon>
        <taxon>Panagrolaimomorpha</taxon>
        <taxon>Panagrolaimoidea</taxon>
        <taxon>Panagrolaimidae</taxon>
        <taxon>Panagrolaimus</taxon>
    </lineage>
</organism>
<evidence type="ECO:0000313" key="2">
    <source>
        <dbReference type="WBParaSite" id="JU765_v2.g378.t1"/>
    </source>
</evidence>
<evidence type="ECO:0000313" key="1">
    <source>
        <dbReference type="Proteomes" id="UP000887576"/>
    </source>
</evidence>
<sequence length="176" mass="19227">LIMTKLTNETYIQEVADKIKASTKTQEPGEYGRQNDQPGKHGTSHVSVVDADGNTVSITSTINNRFGSRRRSESLGIIWNDEMDDFSIPGAKNFYGFEPAKANFMAPGKRPMSSMSPVIIYDKSSGDVKASVGASGGSKIISALAQFMLFNVNFNATVKEAIDFPRIHNQFTPINT</sequence>
<dbReference type="WBParaSite" id="JU765_v2.g378.t1">
    <property type="protein sequence ID" value="JU765_v2.g378.t1"/>
    <property type="gene ID" value="JU765_v2.g378"/>
</dbReference>